<sequence>MIYVDFLAVLAVVFVPQVFSRSQPLLPWLPNVCRPCQKGACSGCEDYRGNCLPNGCSYKDECKESGSTWIDDCITFICNGAFISTLEAKCMDYDGSCVGHDELMSDPLCQCNVWRSSFGGMAKALIDCQ</sequence>
<accession>A0A8B6DRK1</accession>
<keyword evidence="1" id="KW-0732">Signal</keyword>
<dbReference type="AlphaFoldDB" id="A0A8B6DRK1"/>
<evidence type="ECO:0000256" key="1">
    <source>
        <dbReference type="SAM" id="SignalP"/>
    </source>
</evidence>
<feature type="signal peptide" evidence="1">
    <location>
        <begin position="1"/>
        <end position="20"/>
    </location>
</feature>
<evidence type="ECO:0000313" key="3">
    <source>
        <dbReference type="Proteomes" id="UP000596742"/>
    </source>
</evidence>
<name>A0A8B6DRK1_MYTGA</name>
<dbReference type="Proteomes" id="UP000596742">
    <property type="component" value="Unassembled WGS sequence"/>
</dbReference>
<feature type="chain" id="PRO_5032813711" evidence="1">
    <location>
        <begin position="21"/>
        <end position="129"/>
    </location>
</feature>
<comment type="caution">
    <text evidence="2">The sequence shown here is derived from an EMBL/GenBank/DDBJ whole genome shotgun (WGS) entry which is preliminary data.</text>
</comment>
<organism evidence="2 3">
    <name type="scientific">Mytilus galloprovincialis</name>
    <name type="common">Mediterranean mussel</name>
    <dbReference type="NCBI Taxonomy" id="29158"/>
    <lineage>
        <taxon>Eukaryota</taxon>
        <taxon>Metazoa</taxon>
        <taxon>Spiralia</taxon>
        <taxon>Lophotrochozoa</taxon>
        <taxon>Mollusca</taxon>
        <taxon>Bivalvia</taxon>
        <taxon>Autobranchia</taxon>
        <taxon>Pteriomorphia</taxon>
        <taxon>Mytilida</taxon>
        <taxon>Mytiloidea</taxon>
        <taxon>Mytilidae</taxon>
        <taxon>Mytilinae</taxon>
        <taxon>Mytilus</taxon>
    </lineage>
</organism>
<reference evidence="2" key="1">
    <citation type="submission" date="2018-11" db="EMBL/GenBank/DDBJ databases">
        <authorList>
            <person name="Alioto T."/>
            <person name="Alioto T."/>
        </authorList>
    </citation>
    <scope>NUCLEOTIDE SEQUENCE</scope>
</reference>
<proteinExistence type="predicted"/>
<evidence type="ECO:0000313" key="2">
    <source>
        <dbReference type="EMBL" id="VDI23476.1"/>
    </source>
</evidence>
<protein>
    <submittedName>
        <fullName evidence="2">Uncharacterized protein</fullName>
    </submittedName>
</protein>
<dbReference type="EMBL" id="UYJE01003928">
    <property type="protein sequence ID" value="VDI23476.1"/>
    <property type="molecule type" value="Genomic_DNA"/>
</dbReference>
<keyword evidence="3" id="KW-1185">Reference proteome</keyword>
<gene>
    <name evidence="2" type="ORF">MGAL_10B061908</name>
</gene>
<dbReference type="OrthoDB" id="6134589at2759"/>